<accession>A0ABU9MS81</accession>
<dbReference type="EMBL" id="JBCGCU010000001">
    <property type="protein sequence ID" value="MEM0514169.1"/>
    <property type="molecule type" value="Genomic_DNA"/>
</dbReference>
<evidence type="ECO:0000313" key="1">
    <source>
        <dbReference type="EMBL" id="MEM0514169.1"/>
    </source>
</evidence>
<keyword evidence="2" id="KW-1185">Reference proteome</keyword>
<gene>
    <name evidence="1" type="ORF">WCN91_01715</name>
</gene>
<protein>
    <submittedName>
        <fullName evidence="1">Uncharacterized protein</fullName>
    </submittedName>
</protein>
<organism evidence="1 2">
    <name type="scientific">Pseudoalteromonas qingdaonensis</name>
    <dbReference type="NCBI Taxonomy" id="3131913"/>
    <lineage>
        <taxon>Bacteria</taxon>
        <taxon>Pseudomonadati</taxon>
        <taxon>Pseudomonadota</taxon>
        <taxon>Gammaproteobacteria</taxon>
        <taxon>Alteromonadales</taxon>
        <taxon>Pseudoalteromonadaceae</taxon>
        <taxon>Pseudoalteromonas</taxon>
    </lineage>
</organism>
<comment type="caution">
    <text evidence="1">The sequence shown here is derived from an EMBL/GenBank/DDBJ whole genome shotgun (WGS) entry which is preliminary data.</text>
</comment>
<dbReference type="RefSeq" id="WP_342675692.1">
    <property type="nucleotide sequence ID" value="NZ_JBCGCU010000001.1"/>
</dbReference>
<name>A0ABU9MS81_9GAMM</name>
<proteinExistence type="predicted"/>
<sequence>MPNLEFPVLAVESDFITLCTDAGELAAADNGHLLFILDSRHHYFDTQGQSLARQWPQLCAAVQNYLSAEGHCCLTKLQLEDESQVWPLIE</sequence>
<evidence type="ECO:0000313" key="2">
    <source>
        <dbReference type="Proteomes" id="UP001447008"/>
    </source>
</evidence>
<reference evidence="1 2" key="1">
    <citation type="submission" date="2024-03" db="EMBL/GenBank/DDBJ databases">
        <title>Pseudoalteromonas qingdaonensis sp. nov., isolated from the intestines of marine benthic organisms.</title>
        <authorList>
            <person name="Lin X."/>
            <person name="Fang S."/>
            <person name="Hu X."/>
        </authorList>
    </citation>
    <scope>NUCLEOTIDE SEQUENCE [LARGE SCALE GENOMIC DNA]</scope>
    <source>
        <strain evidence="1 2">YIC-827</strain>
    </source>
</reference>
<dbReference type="Proteomes" id="UP001447008">
    <property type="component" value="Unassembled WGS sequence"/>
</dbReference>